<reference evidence="3" key="1">
    <citation type="submission" date="2014-09" db="EMBL/GenBank/DDBJ databases">
        <authorList>
            <person name="Mudge J."/>
            <person name="Ramaraj T."/>
            <person name="Lindquist I.E."/>
            <person name="Bharti A.K."/>
            <person name="Sundararajan A."/>
            <person name="Cameron C.T."/>
            <person name="Woodward J.E."/>
            <person name="May G.D."/>
            <person name="Brubaker C."/>
            <person name="Broadhvest J."/>
            <person name="Wilkins T.A."/>
        </authorList>
    </citation>
    <scope>NUCLEOTIDE SEQUENCE</scope>
    <source>
        <strain evidence="3">cv. AKA8401</strain>
    </source>
</reference>
<organism evidence="2 3">
    <name type="scientific">Gossypium arboreum</name>
    <name type="common">Tree cotton</name>
    <name type="synonym">Gossypium nanking</name>
    <dbReference type="NCBI Taxonomy" id="29729"/>
    <lineage>
        <taxon>Eukaryota</taxon>
        <taxon>Viridiplantae</taxon>
        <taxon>Streptophyta</taxon>
        <taxon>Embryophyta</taxon>
        <taxon>Tracheophyta</taxon>
        <taxon>Spermatophyta</taxon>
        <taxon>Magnoliopsida</taxon>
        <taxon>eudicotyledons</taxon>
        <taxon>Gunneridae</taxon>
        <taxon>Pentapetalae</taxon>
        <taxon>rosids</taxon>
        <taxon>malvids</taxon>
        <taxon>Malvales</taxon>
        <taxon>Malvaceae</taxon>
        <taxon>Malvoideae</taxon>
        <taxon>Gossypium</taxon>
    </lineage>
</organism>
<feature type="region of interest" description="Disordered" evidence="1">
    <location>
        <begin position="1"/>
        <end position="21"/>
    </location>
</feature>
<comment type="caution">
    <text evidence="2">The sequence shown here is derived from an EMBL/GenBank/DDBJ whole genome shotgun (WGS) entry which is preliminary data.</text>
</comment>
<dbReference type="Proteomes" id="UP000032142">
    <property type="component" value="Unassembled WGS sequence"/>
</dbReference>
<evidence type="ECO:0000313" key="2">
    <source>
        <dbReference type="EMBL" id="KHG01525.1"/>
    </source>
</evidence>
<gene>
    <name evidence="2" type="ORF">F383_21475</name>
</gene>
<evidence type="ECO:0000313" key="3">
    <source>
        <dbReference type="Proteomes" id="UP000032142"/>
    </source>
</evidence>
<proteinExistence type="predicted"/>
<protein>
    <submittedName>
        <fullName evidence="2">Uncharacterized protein</fullName>
    </submittedName>
</protein>
<dbReference type="AlphaFoldDB" id="A0A0B0ML67"/>
<sequence>MRKSTKSYVKVRLLNQHPSRS</sequence>
<name>A0A0B0ML67_GOSAR</name>
<accession>A0A0B0ML67</accession>
<dbReference type="EMBL" id="JRRC01197901">
    <property type="protein sequence ID" value="KHG01525.1"/>
    <property type="molecule type" value="Genomic_DNA"/>
</dbReference>
<keyword evidence="3" id="KW-1185">Reference proteome</keyword>
<evidence type="ECO:0000256" key="1">
    <source>
        <dbReference type="SAM" id="MobiDB-lite"/>
    </source>
</evidence>